<evidence type="ECO:0000313" key="6">
    <source>
        <dbReference type="EMBL" id="RDW13683.1"/>
    </source>
</evidence>
<evidence type="ECO:0000256" key="1">
    <source>
        <dbReference type="ARBA" id="ARBA00001561"/>
    </source>
</evidence>
<comment type="catalytic activity">
    <reaction evidence="1">
        <text>Hydrolyzes the link between N-acetylmuramoyl residues and L-amino acid residues in certain cell-wall glycopeptides.</text>
        <dbReference type="EC" id="3.5.1.28"/>
    </reaction>
</comment>
<reference evidence="6 7" key="1">
    <citation type="submission" date="2018-05" db="EMBL/GenBank/DDBJ databases">
        <title>Whole genome sequencing of Paracoccus thiocyanatus SST.</title>
        <authorList>
            <person name="Ghosh W."/>
            <person name="Rameez M.J."/>
            <person name="Roy C."/>
        </authorList>
    </citation>
    <scope>NUCLEOTIDE SEQUENCE [LARGE SCALE GENOMIC DNA]</scope>
    <source>
        <strain evidence="6 7">SST</strain>
    </source>
</reference>
<feature type="domain" description="MurNAc-LAA" evidence="5">
    <location>
        <begin position="239"/>
        <end position="394"/>
    </location>
</feature>
<keyword evidence="3" id="KW-0378">Hydrolase</keyword>
<dbReference type="SMART" id="SM00646">
    <property type="entry name" value="Ami_3"/>
    <property type="match status" value="1"/>
</dbReference>
<evidence type="ECO:0000259" key="5">
    <source>
        <dbReference type="SMART" id="SM00646"/>
    </source>
</evidence>
<dbReference type="Pfam" id="PF11741">
    <property type="entry name" value="AMIN"/>
    <property type="match status" value="1"/>
</dbReference>
<evidence type="ECO:0000313" key="7">
    <source>
        <dbReference type="Proteomes" id="UP000256679"/>
    </source>
</evidence>
<gene>
    <name evidence="6" type="ORF">DIE28_06740</name>
</gene>
<sequence length="409" mass="44228">MRWLCALVLIWLAWPALADEGARPAAATVDLAHSALAAEGRDRGKPRPLELRLTISRPVPYRVYFLDGPPRLVVDFREIDFSGSDADALPGRELIPALRWGGFRPGRSRLVMELPGPYALRMAVQTPAQAGGALVKLRLDPVQPKDFVTRGNALSALWDLPEPAAIASVLPRRGGGRPLRVALDPGHGGHDPGAQVGAISEAALMLGFARELTEILAQAGFEVVSTRQDDRFIPLERRMTLARAAGADLFISLHADALPAGEAAGLSIYVWNPQADDRATRELALRHDRADLLAGLDLSGTDDQVADVLMDLARTETHPRSEAFAKFAVSELNRAGIAMHRRPVRGAAFSVLKSPDIPSVLVELGFLTDPGDRANLFDPDWRAQTARALARAIGLWAQDDAARAALLRK</sequence>
<dbReference type="GO" id="GO:0030288">
    <property type="term" value="C:outer membrane-bounded periplasmic space"/>
    <property type="evidence" value="ECO:0007669"/>
    <property type="project" value="TreeGrafter"/>
</dbReference>
<dbReference type="CDD" id="cd02696">
    <property type="entry name" value="MurNAc-LAA"/>
    <property type="match status" value="1"/>
</dbReference>
<evidence type="ECO:0000256" key="3">
    <source>
        <dbReference type="ARBA" id="ARBA00022801"/>
    </source>
</evidence>
<name>A0A3D8PC85_9RHOB</name>
<dbReference type="EMBL" id="QFCQ01000026">
    <property type="protein sequence ID" value="RDW13683.1"/>
    <property type="molecule type" value="Genomic_DNA"/>
</dbReference>
<dbReference type="SUPFAM" id="SSF53187">
    <property type="entry name" value="Zn-dependent exopeptidases"/>
    <property type="match status" value="1"/>
</dbReference>
<dbReference type="PANTHER" id="PTHR30404">
    <property type="entry name" value="N-ACETYLMURAMOYL-L-ALANINE AMIDASE"/>
    <property type="match status" value="1"/>
</dbReference>
<dbReference type="AlphaFoldDB" id="A0A3D8PC85"/>
<feature type="chain" id="PRO_5017627218" description="N-acetylmuramoyl-L-alanine amidase" evidence="4">
    <location>
        <begin position="19"/>
        <end position="409"/>
    </location>
</feature>
<dbReference type="Gene3D" id="2.60.40.3500">
    <property type="match status" value="1"/>
</dbReference>
<dbReference type="PANTHER" id="PTHR30404:SF0">
    <property type="entry name" value="N-ACETYLMURAMOYL-L-ALANINE AMIDASE AMIC"/>
    <property type="match status" value="1"/>
</dbReference>
<protein>
    <recommendedName>
        <fullName evidence="2">N-acetylmuramoyl-L-alanine amidase</fullName>
        <ecNumber evidence="2">3.5.1.28</ecNumber>
    </recommendedName>
</protein>
<accession>A0A3D8PC85</accession>
<dbReference type="Proteomes" id="UP000256679">
    <property type="component" value="Unassembled WGS sequence"/>
</dbReference>
<dbReference type="Gene3D" id="3.40.630.40">
    <property type="entry name" value="Zn-dependent exopeptidases"/>
    <property type="match status" value="1"/>
</dbReference>
<evidence type="ECO:0000256" key="4">
    <source>
        <dbReference type="SAM" id="SignalP"/>
    </source>
</evidence>
<organism evidence="6 7">
    <name type="scientific">Paracoccus thiocyanatus</name>
    <dbReference type="NCBI Taxonomy" id="34006"/>
    <lineage>
        <taxon>Bacteria</taxon>
        <taxon>Pseudomonadati</taxon>
        <taxon>Pseudomonadota</taxon>
        <taxon>Alphaproteobacteria</taxon>
        <taxon>Rhodobacterales</taxon>
        <taxon>Paracoccaceae</taxon>
        <taxon>Paracoccus</taxon>
    </lineage>
</organism>
<comment type="caution">
    <text evidence="6">The sequence shown here is derived from an EMBL/GenBank/DDBJ whole genome shotgun (WGS) entry which is preliminary data.</text>
</comment>
<proteinExistence type="predicted"/>
<keyword evidence="7" id="KW-1185">Reference proteome</keyword>
<dbReference type="InterPro" id="IPR002508">
    <property type="entry name" value="MurNAc-LAA_cat"/>
</dbReference>
<dbReference type="GO" id="GO:0009253">
    <property type="term" value="P:peptidoglycan catabolic process"/>
    <property type="evidence" value="ECO:0007669"/>
    <property type="project" value="InterPro"/>
</dbReference>
<dbReference type="GO" id="GO:0008745">
    <property type="term" value="F:N-acetylmuramoyl-L-alanine amidase activity"/>
    <property type="evidence" value="ECO:0007669"/>
    <property type="project" value="UniProtKB-EC"/>
</dbReference>
<keyword evidence="4" id="KW-0732">Signal</keyword>
<dbReference type="RefSeq" id="WP_115755304.1">
    <property type="nucleotide sequence ID" value="NZ_QFCQ01000026.1"/>
</dbReference>
<dbReference type="Pfam" id="PF01520">
    <property type="entry name" value="Amidase_3"/>
    <property type="match status" value="1"/>
</dbReference>
<dbReference type="InterPro" id="IPR021731">
    <property type="entry name" value="AMIN_dom"/>
</dbReference>
<feature type="signal peptide" evidence="4">
    <location>
        <begin position="1"/>
        <end position="18"/>
    </location>
</feature>
<dbReference type="EC" id="3.5.1.28" evidence="2"/>
<dbReference type="InterPro" id="IPR050695">
    <property type="entry name" value="N-acetylmuramoyl_amidase_3"/>
</dbReference>
<evidence type="ECO:0000256" key="2">
    <source>
        <dbReference type="ARBA" id="ARBA00011901"/>
    </source>
</evidence>